<dbReference type="EMBL" id="JBHSPA010000068">
    <property type="protein sequence ID" value="MFC5831662.1"/>
    <property type="molecule type" value="Genomic_DNA"/>
</dbReference>
<keyword evidence="3" id="KW-1185">Reference proteome</keyword>
<name>A0ABW1D0V6_9ACTN</name>
<dbReference type="Proteomes" id="UP001596058">
    <property type="component" value="Unassembled WGS sequence"/>
</dbReference>
<evidence type="ECO:0008006" key="4">
    <source>
        <dbReference type="Google" id="ProtNLM"/>
    </source>
</evidence>
<protein>
    <recommendedName>
        <fullName evidence="4">DUF559 domain-containing protein</fullName>
    </recommendedName>
</protein>
<evidence type="ECO:0000313" key="2">
    <source>
        <dbReference type="EMBL" id="MFC5831662.1"/>
    </source>
</evidence>
<accession>A0ABW1D0V6</accession>
<evidence type="ECO:0000256" key="1">
    <source>
        <dbReference type="SAM" id="MobiDB-lite"/>
    </source>
</evidence>
<comment type="caution">
    <text evidence="2">The sequence shown here is derived from an EMBL/GenBank/DDBJ whole genome shotgun (WGS) entry which is preliminary data.</text>
</comment>
<proteinExistence type="predicted"/>
<evidence type="ECO:0000313" key="3">
    <source>
        <dbReference type="Proteomes" id="UP001596058"/>
    </source>
</evidence>
<sequence>MDQVTALKGGHMRDASDSVGQTNKSFDELLSRNDLTDDQRKHLRAEAALGHAAALLVLRGQTAVAELLLEVKGAYIEWDPESQEEDLWLEVRPEHQSLFTEEITKQVRDTCVEVSNRRDYGVGWVGVREILPSVGPQWREQVRERISGKQQSNQARLVRVETPRYTEDSLAFTNSGELTVYRALKKIQETELPSDDTIGILPLPGGRVLGRTWEPDVVVTYRGRAGVLEIDGPHHNGRRALDTTREHLLRDVGVAFVDRIPVEVVSNPTELWASLLRFIKRLGETK</sequence>
<organism evidence="2 3">
    <name type="scientific">Nonomuraea insulae</name>
    <dbReference type="NCBI Taxonomy" id="1616787"/>
    <lineage>
        <taxon>Bacteria</taxon>
        <taxon>Bacillati</taxon>
        <taxon>Actinomycetota</taxon>
        <taxon>Actinomycetes</taxon>
        <taxon>Streptosporangiales</taxon>
        <taxon>Streptosporangiaceae</taxon>
        <taxon>Nonomuraea</taxon>
    </lineage>
</organism>
<reference evidence="3" key="1">
    <citation type="journal article" date="2019" name="Int. J. Syst. Evol. Microbiol.">
        <title>The Global Catalogue of Microorganisms (GCM) 10K type strain sequencing project: providing services to taxonomists for standard genome sequencing and annotation.</title>
        <authorList>
            <consortium name="The Broad Institute Genomics Platform"/>
            <consortium name="The Broad Institute Genome Sequencing Center for Infectious Disease"/>
            <person name="Wu L."/>
            <person name="Ma J."/>
        </authorList>
    </citation>
    <scope>NUCLEOTIDE SEQUENCE [LARGE SCALE GENOMIC DNA]</scope>
    <source>
        <strain evidence="3">CCUG 53903</strain>
    </source>
</reference>
<feature type="region of interest" description="Disordered" evidence="1">
    <location>
        <begin position="1"/>
        <end position="23"/>
    </location>
</feature>
<gene>
    <name evidence="2" type="ORF">ACFPZ3_48105</name>
</gene>